<dbReference type="FunFam" id="1.20.1250.20:FF:000134">
    <property type="entry name" value="MFS sugar transporter protein"/>
    <property type="match status" value="1"/>
</dbReference>
<feature type="transmembrane region" description="Helical" evidence="10">
    <location>
        <begin position="168"/>
        <end position="185"/>
    </location>
</feature>
<feature type="transmembrane region" description="Helical" evidence="10">
    <location>
        <begin position="36"/>
        <end position="54"/>
    </location>
</feature>
<feature type="region of interest" description="Disordered" evidence="9">
    <location>
        <begin position="486"/>
        <end position="513"/>
    </location>
</feature>
<evidence type="ECO:0000256" key="3">
    <source>
        <dbReference type="ARBA" id="ARBA00022448"/>
    </source>
</evidence>
<evidence type="ECO:0000256" key="2">
    <source>
        <dbReference type="ARBA" id="ARBA00010992"/>
    </source>
</evidence>
<feature type="transmembrane region" description="Helical" evidence="10">
    <location>
        <begin position="254"/>
        <end position="272"/>
    </location>
</feature>
<dbReference type="InterPro" id="IPR036259">
    <property type="entry name" value="MFS_trans_sf"/>
</dbReference>
<gene>
    <name evidence="12" type="ORF">DACRYDRAFT_54006</name>
</gene>
<keyword evidence="6 10" id="KW-0472">Membrane</keyword>
<dbReference type="NCBIfam" id="TIGR00879">
    <property type="entry name" value="SP"/>
    <property type="match status" value="1"/>
</dbReference>
<dbReference type="HOGENOM" id="CLU_001265_30_12_1"/>
<evidence type="ECO:0000256" key="5">
    <source>
        <dbReference type="ARBA" id="ARBA00022989"/>
    </source>
</evidence>
<dbReference type="Proteomes" id="UP000030653">
    <property type="component" value="Unassembled WGS sequence"/>
</dbReference>
<comment type="subcellular location">
    <subcellularLocation>
        <location evidence="1">Membrane</location>
        <topology evidence="1">Multi-pass membrane protein</topology>
    </subcellularLocation>
</comment>
<evidence type="ECO:0000256" key="4">
    <source>
        <dbReference type="ARBA" id="ARBA00022692"/>
    </source>
</evidence>
<dbReference type="SUPFAM" id="SSF103473">
    <property type="entry name" value="MFS general substrate transporter"/>
    <property type="match status" value="1"/>
</dbReference>
<evidence type="ECO:0000256" key="9">
    <source>
        <dbReference type="SAM" id="MobiDB-lite"/>
    </source>
</evidence>
<sequence length="513" mass="56007">MSTFSYGYDTGIAGGVVSNPYFQQVFGLDAGNANDLSSNIVSVLQAGAFFGALGSAPLSGWIGRRWTLIICSLVFILGAILTTVAESQNVRGLSYIYSGRVISGLGIGAISSVGPTYATEIAPKNIRGKITGLFQVWVAAGVLLSYWVNYGVSIHSPPNSPQVWRIPFGVQILPAGLMALFLLFCRDTPRFLALKGRRQEALDTLCWYRRASPLDDEVKEEFAETEATVLEEKGVRAGLTFREAVFGKGNWPRYIIAFVFMLLQQFSGQNIVGYYGPQLFKSIGYVGQTPALLASGVYGIVKLVATALFIAFGVDRFGRRWALFGSAWGMGITFMIVGAIYLTHPPNPNSPNPSGYSQAMAAMIYLFCVAYSWGIGPLPFLYCSEIFSNRTRHIGMAWSGMSQWLFNFTISRIALDMETALGGKVFITFGAINIGGMATFAYFIPETKGKSLEEMDIIFGSVKAEDRNKEIERAGLEYAADMKRTDPEKGAVVRQPEMTEAPKPETAHIDNSA</sequence>
<dbReference type="InterPro" id="IPR005829">
    <property type="entry name" value="Sugar_transporter_CS"/>
</dbReference>
<dbReference type="PROSITE" id="PS00217">
    <property type="entry name" value="SUGAR_TRANSPORT_2"/>
    <property type="match status" value="1"/>
</dbReference>
<dbReference type="PROSITE" id="PS00216">
    <property type="entry name" value="SUGAR_TRANSPORT_1"/>
    <property type="match status" value="1"/>
</dbReference>
<evidence type="ECO:0000256" key="7">
    <source>
        <dbReference type="ARBA" id="ARBA00049119"/>
    </source>
</evidence>
<dbReference type="GO" id="GO:0005351">
    <property type="term" value="F:carbohydrate:proton symporter activity"/>
    <property type="evidence" value="ECO:0007669"/>
    <property type="project" value="TreeGrafter"/>
</dbReference>
<proteinExistence type="inferred from homology"/>
<evidence type="ECO:0000313" key="13">
    <source>
        <dbReference type="Proteomes" id="UP000030653"/>
    </source>
</evidence>
<dbReference type="Gene3D" id="1.20.1250.20">
    <property type="entry name" value="MFS general substrate transporter like domains"/>
    <property type="match status" value="1"/>
</dbReference>
<protein>
    <submittedName>
        <fullName evidence="12">General substrate transporter</fullName>
    </submittedName>
</protein>
<keyword evidence="4 10" id="KW-0812">Transmembrane</keyword>
<comment type="similarity">
    <text evidence="2 8">Belongs to the major facilitator superfamily. Sugar transporter (TC 2.A.1.1) family.</text>
</comment>
<dbReference type="RefSeq" id="XP_040627486.1">
    <property type="nucleotide sequence ID" value="XM_040775220.1"/>
</dbReference>
<feature type="transmembrane region" description="Helical" evidence="10">
    <location>
        <begin position="66"/>
        <end position="85"/>
    </location>
</feature>
<keyword evidence="5 10" id="KW-1133">Transmembrane helix</keyword>
<keyword evidence="3 8" id="KW-0813">Transport</keyword>
<evidence type="ECO:0000313" key="12">
    <source>
        <dbReference type="EMBL" id="EJU00589.1"/>
    </source>
</evidence>
<feature type="transmembrane region" description="Helical" evidence="10">
    <location>
        <begin position="321"/>
        <end position="342"/>
    </location>
</feature>
<feature type="transmembrane region" description="Helical" evidence="10">
    <location>
        <begin position="421"/>
        <end position="444"/>
    </location>
</feature>
<accession>M5FW46</accession>
<name>M5FW46_DACPD</name>
<feature type="transmembrane region" description="Helical" evidence="10">
    <location>
        <begin position="292"/>
        <end position="314"/>
    </location>
</feature>
<evidence type="ECO:0000256" key="10">
    <source>
        <dbReference type="SAM" id="Phobius"/>
    </source>
</evidence>
<dbReference type="PROSITE" id="PS50850">
    <property type="entry name" value="MFS"/>
    <property type="match status" value="1"/>
</dbReference>
<evidence type="ECO:0000256" key="8">
    <source>
        <dbReference type="RuleBase" id="RU003346"/>
    </source>
</evidence>
<reference evidence="12 13" key="1">
    <citation type="journal article" date="2012" name="Science">
        <title>The Paleozoic origin of enzymatic lignin decomposition reconstructed from 31 fungal genomes.</title>
        <authorList>
            <person name="Floudas D."/>
            <person name="Binder M."/>
            <person name="Riley R."/>
            <person name="Barry K."/>
            <person name="Blanchette R.A."/>
            <person name="Henrissat B."/>
            <person name="Martinez A.T."/>
            <person name="Otillar R."/>
            <person name="Spatafora J.W."/>
            <person name="Yadav J.S."/>
            <person name="Aerts A."/>
            <person name="Benoit I."/>
            <person name="Boyd A."/>
            <person name="Carlson A."/>
            <person name="Copeland A."/>
            <person name="Coutinho P.M."/>
            <person name="de Vries R.P."/>
            <person name="Ferreira P."/>
            <person name="Findley K."/>
            <person name="Foster B."/>
            <person name="Gaskell J."/>
            <person name="Glotzer D."/>
            <person name="Gorecki P."/>
            <person name="Heitman J."/>
            <person name="Hesse C."/>
            <person name="Hori C."/>
            <person name="Igarashi K."/>
            <person name="Jurgens J.A."/>
            <person name="Kallen N."/>
            <person name="Kersten P."/>
            <person name="Kohler A."/>
            <person name="Kuees U."/>
            <person name="Kumar T.K.A."/>
            <person name="Kuo A."/>
            <person name="LaButti K."/>
            <person name="Larrondo L.F."/>
            <person name="Lindquist E."/>
            <person name="Ling A."/>
            <person name="Lombard V."/>
            <person name="Lucas S."/>
            <person name="Lundell T."/>
            <person name="Martin R."/>
            <person name="McLaughlin D.J."/>
            <person name="Morgenstern I."/>
            <person name="Morin E."/>
            <person name="Murat C."/>
            <person name="Nagy L.G."/>
            <person name="Nolan M."/>
            <person name="Ohm R.A."/>
            <person name="Patyshakuliyeva A."/>
            <person name="Rokas A."/>
            <person name="Ruiz-Duenas F.J."/>
            <person name="Sabat G."/>
            <person name="Salamov A."/>
            <person name="Samejima M."/>
            <person name="Schmutz J."/>
            <person name="Slot J.C."/>
            <person name="St John F."/>
            <person name="Stenlid J."/>
            <person name="Sun H."/>
            <person name="Sun S."/>
            <person name="Syed K."/>
            <person name="Tsang A."/>
            <person name="Wiebenga A."/>
            <person name="Young D."/>
            <person name="Pisabarro A."/>
            <person name="Eastwood D.C."/>
            <person name="Martin F."/>
            <person name="Cullen D."/>
            <person name="Grigoriev I.V."/>
            <person name="Hibbett D.S."/>
        </authorList>
    </citation>
    <scope>NUCLEOTIDE SEQUENCE [LARGE SCALE GENOMIC DNA]</scope>
    <source>
        <strain evidence="12 13">DJM-731 SS1</strain>
    </source>
</reference>
<dbReference type="PRINTS" id="PR00171">
    <property type="entry name" value="SUGRTRNSPORT"/>
</dbReference>
<evidence type="ECO:0000259" key="11">
    <source>
        <dbReference type="PROSITE" id="PS50850"/>
    </source>
</evidence>
<feature type="compositionally biased region" description="Basic and acidic residues" evidence="9">
    <location>
        <begin position="500"/>
        <end position="513"/>
    </location>
</feature>
<dbReference type="PANTHER" id="PTHR48022">
    <property type="entry name" value="PLASTIDIC GLUCOSE TRANSPORTER 4"/>
    <property type="match status" value="1"/>
</dbReference>
<dbReference type="GeneID" id="63690282"/>
<keyword evidence="13" id="KW-1185">Reference proteome</keyword>
<dbReference type="PANTHER" id="PTHR48022:SF23">
    <property type="entry name" value="MAJOR FACILITATOR SUPERFAMILY (MFS) PROFILE DOMAIN-CONTAINING PROTEIN"/>
    <property type="match status" value="1"/>
</dbReference>
<dbReference type="InterPro" id="IPR005828">
    <property type="entry name" value="MFS_sugar_transport-like"/>
</dbReference>
<dbReference type="EMBL" id="JH795866">
    <property type="protein sequence ID" value="EJU00589.1"/>
    <property type="molecule type" value="Genomic_DNA"/>
</dbReference>
<feature type="transmembrane region" description="Helical" evidence="10">
    <location>
        <begin position="394"/>
        <end position="415"/>
    </location>
</feature>
<dbReference type="AlphaFoldDB" id="M5FW46"/>
<feature type="transmembrane region" description="Helical" evidence="10">
    <location>
        <begin position="362"/>
        <end position="382"/>
    </location>
</feature>
<comment type="catalytic activity">
    <reaction evidence="7">
        <text>myo-inositol(out) + H(+)(out) = myo-inositol(in) + H(+)(in)</text>
        <dbReference type="Rhea" id="RHEA:60364"/>
        <dbReference type="ChEBI" id="CHEBI:15378"/>
        <dbReference type="ChEBI" id="CHEBI:17268"/>
    </reaction>
</comment>
<dbReference type="OMA" id="WTTYGCS"/>
<feature type="transmembrane region" description="Helical" evidence="10">
    <location>
        <begin position="130"/>
        <end position="148"/>
    </location>
</feature>
<feature type="transmembrane region" description="Helical" evidence="10">
    <location>
        <begin position="97"/>
        <end position="118"/>
    </location>
</feature>
<organism evidence="12 13">
    <name type="scientific">Dacryopinax primogenitus (strain DJM 731)</name>
    <name type="common">Brown rot fungus</name>
    <dbReference type="NCBI Taxonomy" id="1858805"/>
    <lineage>
        <taxon>Eukaryota</taxon>
        <taxon>Fungi</taxon>
        <taxon>Dikarya</taxon>
        <taxon>Basidiomycota</taxon>
        <taxon>Agaricomycotina</taxon>
        <taxon>Dacrymycetes</taxon>
        <taxon>Dacrymycetales</taxon>
        <taxon>Dacrymycetaceae</taxon>
        <taxon>Dacryopinax</taxon>
    </lineage>
</organism>
<evidence type="ECO:0000256" key="1">
    <source>
        <dbReference type="ARBA" id="ARBA00004141"/>
    </source>
</evidence>
<dbReference type="GO" id="GO:0016020">
    <property type="term" value="C:membrane"/>
    <property type="evidence" value="ECO:0007669"/>
    <property type="project" value="UniProtKB-SubCell"/>
</dbReference>
<feature type="domain" description="Major facilitator superfamily (MFS) profile" evidence="11">
    <location>
        <begin position="1"/>
        <end position="448"/>
    </location>
</feature>
<dbReference type="OrthoDB" id="508119at2759"/>
<dbReference type="InterPro" id="IPR020846">
    <property type="entry name" value="MFS_dom"/>
</dbReference>
<dbReference type="Pfam" id="PF00083">
    <property type="entry name" value="Sugar_tr"/>
    <property type="match status" value="1"/>
</dbReference>
<evidence type="ECO:0000256" key="6">
    <source>
        <dbReference type="ARBA" id="ARBA00023136"/>
    </source>
</evidence>
<dbReference type="InterPro" id="IPR003663">
    <property type="entry name" value="Sugar/inositol_transpt"/>
</dbReference>
<dbReference type="InterPro" id="IPR050360">
    <property type="entry name" value="MFS_Sugar_Transporters"/>
</dbReference>